<feature type="domain" description="Mannitol dehydrogenase C-terminal" evidence="5">
    <location>
        <begin position="191"/>
        <end position="336"/>
    </location>
</feature>
<feature type="compositionally biased region" description="Basic and acidic residues" evidence="3">
    <location>
        <begin position="250"/>
        <end position="263"/>
    </location>
</feature>
<evidence type="ECO:0000259" key="5">
    <source>
        <dbReference type="Pfam" id="PF08125"/>
    </source>
</evidence>
<feature type="region of interest" description="Disordered" evidence="3">
    <location>
        <begin position="241"/>
        <end position="263"/>
    </location>
</feature>
<evidence type="ECO:0000313" key="7">
    <source>
        <dbReference type="Proteomes" id="UP001302978"/>
    </source>
</evidence>
<keyword evidence="7" id="KW-1185">Reference proteome</keyword>
<dbReference type="InterPro" id="IPR013118">
    <property type="entry name" value="Mannitol_DH_C"/>
</dbReference>
<keyword evidence="2" id="KW-0520">NAD</keyword>
<evidence type="ECO:0000256" key="1">
    <source>
        <dbReference type="ARBA" id="ARBA00023002"/>
    </source>
</evidence>
<dbReference type="SUPFAM" id="SSF51735">
    <property type="entry name" value="NAD(P)-binding Rossmann-fold domains"/>
    <property type="match status" value="1"/>
</dbReference>
<dbReference type="KEGG" id="mehf:MmiHf6_07650"/>
<protein>
    <submittedName>
        <fullName evidence="6">Mannitol-1-phosphate 5-dehydrogenase</fullName>
        <ecNumber evidence="6">1.1.1.17</ecNumber>
    </submittedName>
</protein>
<dbReference type="GO" id="GO:0019592">
    <property type="term" value="P:mannitol catabolic process"/>
    <property type="evidence" value="ECO:0007669"/>
    <property type="project" value="TreeGrafter"/>
</dbReference>
<reference evidence="6 7" key="1">
    <citation type="submission" date="2023-07" db="EMBL/GenBank/DDBJ databases">
        <title>Closed genoem sequence of Methanomicrococcus sp. Hf6.</title>
        <authorList>
            <person name="Poehlein A."/>
            <person name="Protasov E."/>
            <person name="Platt K."/>
            <person name="Reeh H."/>
            <person name="Daniel R."/>
            <person name="Brune A."/>
        </authorList>
    </citation>
    <scope>NUCLEOTIDE SEQUENCE [LARGE SCALE GENOMIC DNA]</scope>
    <source>
        <strain evidence="6 7">Hf6</strain>
    </source>
</reference>
<organism evidence="6 7">
    <name type="scientific">Methanimicrococcus hongohii</name>
    <dbReference type="NCBI Taxonomy" id="3028295"/>
    <lineage>
        <taxon>Archaea</taxon>
        <taxon>Methanobacteriati</taxon>
        <taxon>Methanobacteriota</taxon>
        <taxon>Stenosarchaea group</taxon>
        <taxon>Methanomicrobia</taxon>
        <taxon>Methanosarcinales</taxon>
        <taxon>Methanosarcinaceae</taxon>
        <taxon>Methanimicrococcus</taxon>
    </lineage>
</organism>
<dbReference type="Pfam" id="PF08125">
    <property type="entry name" value="Mannitol_dh_C"/>
    <property type="match status" value="1"/>
</dbReference>
<dbReference type="GO" id="GO:0005829">
    <property type="term" value="C:cytosol"/>
    <property type="evidence" value="ECO:0007669"/>
    <property type="project" value="TreeGrafter"/>
</dbReference>
<dbReference type="Gene3D" id="3.40.50.720">
    <property type="entry name" value="NAD(P)-binding Rossmann-like Domain"/>
    <property type="match status" value="1"/>
</dbReference>
<dbReference type="Pfam" id="PF01232">
    <property type="entry name" value="Mannitol_dh"/>
    <property type="match status" value="1"/>
</dbReference>
<evidence type="ECO:0000256" key="2">
    <source>
        <dbReference type="ARBA" id="ARBA00023027"/>
    </source>
</evidence>
<dbReference type="Gene3D" id="1.10.1040.10">
    <property type="entry name" value="N-(1-d-carboxylethyl)-l-norvaline Dehydrogenase, domain 2"/>
    <property type="match status" value="1"/>
</dbReference>
<accession>A0AA96V0E1</accession>
<feature type="domain" description="Mannitol dehydrogenase N-terminal" evidence="4">
    <location>
        <begin position="9"/>
        <end position="103"/>
    </location>
</feature>
<dbReference type="InterPro" id="IPR013131">
    <property type="entry name" value="Mannitol_DH_N"/>
</dbReference>
<keyword evidence="1 6" id="KW-0560">Oxidoreductase</keyword>
<dbReference type="SUPFAM" id="SSF48179">
    <property type="entry name" value="6-phosphogluconate dehydrogenase C-terminal domain-like"/>
    <property type="match status" value="1"/>
</dbReference>
<dbReference type="EC" id="1.1.1.17" evidence="6"/>
<sequence>MTAKEIIAIIGAGAIGRGFLPWKINTNKYDLVFVDINPEIVNGMNKNGGFLTFKSHNGKLEEKFVRASRSCLISEFKAANYTNLAAVFVAVGPSNVKAVADCLKGVSGSIILCENDPETVELLKADLGTDNVYFAIPDVIASNTASSENLLRDELAIHTENGKLFVDDRANRIDGDIEYISVDELLNKEWEAKLFLHNTPHCIAAYLGAMYGMIYLHEVMEHPELRETVSGSMNEMLSALKNKNGSRNKNGNENRNENKNENDHAFLDQYAAKEIERFSDKLLCDPISRVAREPYRKLQPNGRLIGAVKLCHSAGVSYDNIMIGIAGAALYAYREEFGENEATHCVSDKEKISHVFAKIGLINQK</sequence>
<name>A0AA96V0E1_9EURY</name>
<dbReference type="PANTHER" id="PTHR30524:SF0">
    <property type="entry name" value="ALTRONATE OXIDOREDUCTASE-RELATED"/>
    <property type="match status" value="1"/>
</dbReference>
<dbReference type="Proteomes" id="UP001302978">
    <property type="component" value="Chromosome"/>
</dbReference>
<dbReference type="InterPro" id="IPR036291">
    <property type="entry name" value="NAD(P)-bd_dom_sf"/>
</dbReference>
<dbReference type="InterPro" id="IPR013328">
    <property type="entry name" value="6PGD_dom2"/>
</dbReference>
<evidence type="ECO:0000313" key="6">
    <source>
        <dbReference type="EMBL" id="WNY23458.1"/>
    </source>
</evidence>
<proteinExistence type="predicted"/>
<gene>
    <name evidence="6" type="primary">mtlD</name>
    <name evidence="6" type="ORF">MmiHf6_07650</name>
</gene>
<dbReference type="EMBL" id="CP131059">
    <property type="protein sequence ID" value="WNY23458.1"/>
    <property type="molecule type" value="Genomic_DNA"/>
</dbReference>
<dbReference type="RefSeq" id="WP_316558481.1">
    <property type="nucleotide sequence ID" value="NZ_CP131059.1"/>
</dbReference>
<evidence type="ECO:0000259" key="4">
    <source>
        <dbReference type="Pfam" id="PF01232"/>
    </source>
</evidence>
<dbReference type="AlphaFoldDB" id="A0AA96V0E1"/>
<dbReference type="GO" id="GO:0008926">
    <property type="term" value="F:mannitol-1-phosphate 5-dehydrogenase activity"/>
    <property type="evidence" value="ECO:0007669"/>
    <property type="project" value="UniProtKB-EC"/>
</dbReference>
<dbReference type="PANTHER" id="PTHR30524">
    <property type="entry name" value="MANNITOL-1-PHOSPHATE 5-DEHYDROGENASE"/>
    <property type="match status" value="1"/>
</dbReference>
<dbReference type="GeneID" id="85195285"/>
<evidence type="ECO:0000256" key="3">
    <source>
        <dbReference type="SAM" id="MobiDB-lite"/>
    </source>
</evidence>
<dbReference type="InterPro" id="IPR008927">
    <property type="entry name" value="6-PGluconate_DH-like_C_sf"/>
</dbReference>